<dbReference type="EMBL" id="BAED01000003">
    <property type="protein sequence ID" value="GAB03531.1"/>
    <property type="molecule type" value="Genomic_DNA"/>
</dbReference>
<evidence type="ECO:0000256" key="4">
    <source>
        <dbReference type="ARBA" id="ARBA00010662"/>
    </source>
</evidence>
<dbReference type="PANTHER" id="PTHR11054">
    <property type="entry name" value="6-PHOSPHOGLUCONOLACTONASE"/>
    <property type="match status" value="1"/>
</dbReference>
<comment type="function">
    <text evidence="2 8">Hydrolysis of 6-phosphogluconolactone to 6-phosphogluconate.</text>
</comment>
<evidence type="ECO:0000256" key="6">
    <source>
        <dbReference type="ARBA" id="ARBA00020337"/>
    </source>
</evidence>
<comment type="similarity">
    <text evidence="4 8">Belongs to the glucosamine/galactosamine-6-phosphate isomerase family. 6-phosphogluconolactonase subfamily.</text>
</comment>
<dbReference type="SUPFAM" id="SSF100950">
    <property type="entry name" value="NagB/RpiA/CoA transferase-like"/>
    <property type="match status" value="1"/>
</dbReference>
<dbReference type="NCBIfam" id="TIGR01198">
    <property type="entry name" value="pgl"/>
    <property type="match status" value="1"/>
</dbReference>
<dbReference type="InterPro" id="IPR037171">
    <property type="entry name" value="NagB/RpiA_transferase-like"/>
</dbReference>
<dbReference type="UniPathway" id="UPA00115">
    <property type="reaction ID" value="UER00409"/>
</dbReference>
<keyword evidence="7 8" id="KW-0378">Hydrolase</keyword>
<dbReference type="GO" id="GO:0017057">
    <property type="term" value="F:6-phosphogluconolactonase activity"/>
    <property type="evidence" value="ECO:0007669"/>
    <property type="project" value="UniProtKB-UniRule"/>
</dbReference>
<dbReference type="STRING" id="1075090.GOAMR_03_00410"/>
<dbReference type="Pfam" id="PF01182">
    <property type="entry name" value="Glucosamine_iso"/>
    <property type="match status" value="1"/>
</dbReference>
<evidence type="ECO:0000256" key="2">
    <source>
        <dbReference type="ARBA" id="ARBA00002681"/>
    </source>
</evidence>
<dbReference type="FunFam" id="3.40.50.1360:FF:000005">
    <property type="entry name" value="6-phosphogluconolactonase"/>
    <property type="match status" value="1"/>
</dbReference>
<evidence type="ECO:0000256" key="8">
    <source>
        <dbReference type="RuleBase" id="RU365095"/>
    </source>
</evidence>
<feature type="domain" description="Glucosamine/galactosamine-6-phosphate isomerase" evidence="9">
    <location>
        <begin position="20"/>
        <end position="244"/>
    </location>
</feature>
<dbReference type="GO" id="GO:0005975">
    <property type="term" value="P:carbohydrate metabolic process"/>
    <property type="evidence" value="ECO:0007669"/>
    <property type="project" value="UniProtKB-UniRule"/>
</dbReference>
<proteinExistence type="inferred from homology"/>
<name>G7GIV6_9ACTN</name>
<sequence>MIASDNPHLEPMTETLVFDDKSELVSTAAQRFVDVVTAAQRERGVAHVVLTGGSNGIAILAALAANSGEIDWSNVELYWGDDRFVPDEDPERNVGQARDALLAHVPVDPAKVHAMAASDGPFGDDIDAAAEDYARILSELSTGGVAPEFDLHLLGMGGEGHINSLFPHTEATAEISKTVVAVTDSPKPPPRRITLTLPVVNRSRAVWFLVAGADKAEAVAAAHGGADPADWPCAGAHGTAETVWFLDEAAASHLPAD</sequence>
<dbReference type="Proteomes" id="UP000006023">
    <property type="component" value="Unassembled WGS sequence"/>
</dbReference>
<evidence type="ECO:0000256" key="7">
    <source>
        <dbReference type="ARBA" id="ARBA00022801"/>
    </source>
</evidence>
<dbReference type="EC" id="3.1.1.31" evidence="5 8"/>
<keyword evidence="11" id="KW-1185">Reference proteome</keyword>
<gene>
    <name evidence="8 10" type="primary">pgl</name>
    <name evidence="10" type="ORF">GOAMR_03_00410</name>
</gene>
<dbReference type="InterPro" id="IPR005900">
    <property type="entry name" value="6-phosphogluconolactonase_DevB"/>
</dbReference>
<reference evidence="10 11" key="1">
    <citation type="submission" date="2011-11" db="EMBL/GenBank/DDBJ databases">
        <title>Whole genome shotgun sequence of Gordonia amarae NBRC 15530.</title>
        <authorList>
            <person name="Takarada H."/>
            <person name="Hosoyama A."/>
            <person name="Tsuchikane K."/>
            <person name="Katsumata H."/>
            <person name="Yamazaki S."/>
            <person name="Fujita N."/>
        </authorList>
    </citation>
    <scope>NUCLEOTIDE SEQUENCE [LARGE SCALE GENOMIC DNA]</scope>
    <source>
        <strain evidence="10 11">NBRC 15530</strain>
    </source>
</reference>
<comment type="caution">
    <text evidence="10">The sequence shown here is derived from an EMBL/GenBank/DDBJ whole genome shotgun (WGS) entry which is preliminary data.</text>
</comment>
<dbReference type="eggNOG" id="COG0363">
    <property type="taxonomic scope" value="Bacteria"/>
</dbReference>
<dbReference type="Gene3D" id="3.40.50.1360">
    <property type="match status" value="1"/>
</dbReference>
<evidence type="ECO:0000313" key="10">
    <source>
        <dbReference type="EMBL" id="GAB03531.1"/>
    </source>
</evidence>
<evidence type="ECO:0000256" key="5">
    <source>
        <dbReference type="ARBA" id="ARBA00013198"/>
    </source>
</evidence>
<evidence type="ECO:0000256" key="1">
    <source>
        <dbReference type="ARBA" id="ARBA00000832"/>
    </source>
</evidence>
<dbReference type="PANTHER" id="PTHR11054:SF0">
    <property type="entry name" value="6-PHOSPHOGLUCONOLACTONASE"/>
    <property type="match status" value="1"/>
</dbReference>
<evidence type="ECO:0000259" key="9">
    <source>
        <dbReference type="Pfam" id="PF01182"/>
    </source>
</evidence>
<organism evidence="10 11">
    <name type="scientific">Gordonia amarae NBRC 15530</name>
    <dbReference type="NCBI Taxonomy" id="1075090"/>
    <lineage>
        <taxon>Bacteria</taxon>
        <taxon>Bacillati</taxon>
        <taxon>Actinomycetota</taxon>
        <taxon>Actinomycetes</taxon>
        <taxon>Mycobacteriales</taxon>
        <taxon>Gordoniaceae</taxon>
        <taxon>Gordonia</taxon>
    </lineage>
</organism>
<evidence type="ECO:0000313" key="11">
    <source>
        <dbReference type="Proteomes" id="UP000006023"/>
    </source>
</evidence>
<dbReference type="InterPro" id="IPR006148">
    <property type="entry name" value="Glc/Gal-6P_isomerase"/>
</dbReference>
<evidence type="ECO:0000256" key="3">
    <source>
        <dbReference type="ARBA" id="ARBA00004961"/>
    </source>
</evidence>
<dbReference type="GO" id="GO:0006098">
    <property type="term" value="P:pentose-phosphate shunt"/>
    <property type="evidence" value="ECO:0007669"/>
    <property type="project" value="UniProtKB-UniPathway"/>
</dbReference>
<dbReference type="InterPro" id="IPR039104">
    <property type="entry name" value="6PGL"/>
</dbReference>
<accession>G7GIV6</accession>
<dbReference type="CDD" id="cd01400">
    <property type="entry name" value="6PGL"/>
    <property type="match status" value="1"/>
</dbReference>
<protein>
    <recommendedName>
        <fullName evidence="6 8">6-phosphogluconolactonase</fullName>
        <shortName evidence="8">6PGL</shortName>
        <ecNumber evidence="5 8">3.1.1.31</ecNumber>
    </recommendedName>
</protein>
<comment type="pathway">
    <text evidence="3 8">Carbohydrate degradation; pentose phosphate pathway; D-ribulose 5-phosphate from D-glucose 6-phosphate (oxidative stage): step 2/3.</text>
</comment>
<dbReference type="AlphaFoldDB" id="G7GIV6"/>
<comment type="catalytic activity">
    <reaction evidence="1 8">
        <text>6-phospho-D-glucono-1,5-lactone + H2O = 6-phospho-D-gluconate + H(+)</text>
        <dbReference type="Rhea" id="RHEA:12556"/>
        <dbReference type="ChEBI" id="CHEBI:15377"/>
        <dbReference type="ChEBI" id="CHEBI:15378"/>
        <dbReference type="ChEBI" id="CHEBI:57955"/>
        <dbReference type="ChEBI" id="CHEBI:58759"/>
        <dbReference type="EC" id="3.1.1.31"/>
    </reaction>
</comment>